<evidence type="ECO:0000256" key="6">
    <source>
        <dbReference type="ARBA" id="ARBA00022694"/>
    </source>
</evidence>
<sequence>MPWTGKDTRVPGVQGRQLAQGKSHPRKRLYRSRAHSNPLNDSHFPVPAHPQDFDWATYYPAFFGGASASHDEAAPSTSAGAATASTSAAAPADAAAPPAGSAEQPLVRFADVGCGFGGLLIRLSPLYPDTLMVGMELRDRVTEYVKERIAALRREEPGKYDNVSCIRTNAQKYLPNYFAKGQLQKLFFLFPDPHFKKANHRRRIINTTLLDEYAYILAVGGIIYTITDVQELGDWMRDKLESHPLFERISDDELAADPAANLLETATEEGQKVARNGGKTWRSVYRRIAST</sequence>
<dbReference type="CDD" id="cd02440">
    <property type="entry name" value="AdoMet_MTases"/>
    <property type="match status" value="1"/>
</dbReference>
<dbReference type="FunFam" id="3.40.50.150:FF:000158">
    <property type="entry name" value="tRNA (guanine-N(7)-)-methyltransferase"/>
    <property type="match status" value="1"/>
</dbReference>
<keyword evidence="7 9" id="KW-0694">RNA-binding</keyword>
<feature type="binding site" evidence="9">
    <location>
        <begin position="267"/>
        <end position="269"/>
    </location>
    <ligand>
        <name>S-adenosyl-L-methionine</name>
        <dbReference type="ChEBI" id="CHEBI:59789"/>
    </ligand>
</feature>
<evidence type="ECO:0000256" key="10">
    <source>
        <dbReference type="SAM" id="MobiDB-lite"/>
    </source>
</evidence>
<comment type="caution">
    <text evidence="11">The sequence shown here is derived from an EMBL/GenBank/DDBJ whole genome shotgun (WGS) entry which is preliminary data.</text>
</comment>
<feature type="region of interest" description="Disordered" evidence="10">
    <location>
        <begin position="1"/>
        <end position="29"/>
    </location>
</feature>
<dbReference type="PANTHER" id="PTHR23417">
    <property type="entry name" value="3-DEOXY-D-MANNO-OCTULOSONIC-ACID TRANSFERASE/TRNA GUANINE-N 7 - -METHYLTRANSFERASE"/>
    <property type="match status" value="1"/>
</dbReference>
<keyword evidence="4 9" id="KW-0808">Transferase</keyword>
<evidence type="ECO:0000256" key="1">
    <source>
        <dbReference type="ARBA" id="ARBA00000142"/>
    </source>
</evidence>
<evidence type="ECO:0000256" key="3">
    <source>
        <dbReference type="ARBA" id="ARBA00022603"/>
    </source>
</evidence>
<evidence type="ECO:0000313" key="12">
    <source>
        <dbReference type="Proteomes" id="UP001489004"/>
    </source>
</evidence>
<keyword evidence="6 9" id="KW-0819">tRNA processing</keyword>
<keyword evidence="8 9" id="KW-0539">Nucleus</keyword>
<dbReference type="HAMAP" id="MF_03055">
    <property type="entry name" value="tRNA_methyltr_TrmB_euk"/>
    <property type="match status" value="1"/>
</dbReference>
<dbReference type="NCBIfam" id="TIGR00091">
    <property type="entry name" value="tRNA (guanosine(46)-N7)-methyltransferase TrmB"/>
    <property type="match status" value="1"/>
</dbReference>
<feature type="binding site" evidence="9">
    <location>
        <position position="189"/>
    </location>
    <ligand>
        <name>S-adenosyl-L-methionine</name>
        <dbReference type="ChEBI" id="CHEBI:59789"/>
    </ligand>
</feature>
<feature type="binding site" evidence="9">
    <location>
        <begin position="169"/>
        <end position="170"/>
    </location>
    <ligand>
        <name>S-adenosyl-L-methionine</name>
        <dbReference type="ChEBI" id="CHEBI:59789"/>
    </ligand>
</feature>
<dbReference type="Pfam" id="PF02390">
    <property type="entry name" value="Methyltransf_4"/>
    <property type="match status" value="1"/>
</dbReference>
<dbReference type="PROSITE" id="PS51625">
    <property type="entry name" value="SAM_MT_TRMB"/>
    <property type="match status" value="1"/>
</dbReference>
<evidence type="ECO:0000256" key="5">
    <source>
        <dbReference type="ARBA" id="ARBA00022691"/>
    </source>
</evidence>
<dbReference type="Gene3D" id="3.40.50.150">
    <property type="entry name" value="Vaccinia Virus protein VP39"/>
    <property type="match status" value="1"/>
</dbReference>
<dbReference type="GO" id="GO:0043527">
    <property type="term" value="C:tRNA methyltransferase complex"/>
    <property type="evidence" value="ECO:0007669"/>
    <property type="project" value="TreeGrafter"/>
</dbReference>
<accession>A0AAW1R9W4</accession>
<protein>
    <recommendedName>
        <fullName evidence="9">tRNA (guanine-N(7)-)-methyltransferase</fullName>
        <ecNumber evidence="9">2.1.1.33</ecNumber>
    </recommendedName>
    <alternativeName>
        <fullName evidence="9">tRNA (guanine(46)-N(7))-methyltransferase</fullName>
    </alternativeName>
    <alternativeName>
        <fullName evidence="9">tRNA(m7G46)-methyltransferase</fullName>
    </alternativeName>
</protein>
<keyword evidence="3 9" id="KW-0489">Methyltransferase</keyword>
<dbReference type="AlphaFoldDB" id="A0AAW1R9W4"/>
<evidence type="ECO:0000256" key="9">
    <source>
        <dbReference type="HAMAP-Rule" id="MF_03055"/>
    </source>
</evidence>
<dbReference type="InterPro" id="IPR025763">
    <property type="entry name" value="Trm8_euk"/>
</dbReference>
<proteinExistence type="inferred from homology"/>
<reference evidence="11 12" key="1">
    <citation type="journal article" date="2024" name="Nat. Commun.">
        <title>Phylogenomics reveals the evolutionary origins of lichenization in chlorophyte algae.</title>
        <authorList>
            <person name="Puginier C."/>
            <person name="Libourel C."/>
            <person name="Otte J."/>
            <person name="Skaloud P."/>
            <person name="Haon M."/>
            <person name="Grisel S."/>
            <person name="Petersen M."/>
            <person name="Berrin J.G."/>
            <person name="Delaux P.M."/>
            <person name="Dal Grande F."/>
            <person name="Keller J."/>
        </authorList>
    </citation>
    <scope>NUCLEOTIDE SEQUENCE [LARGE SCALE GENOMIC DNA]</scope>
    <source>
        <strain evidence="11 12">SAG 2043</strain>
    </source>
</reference>
<dbReference type="GO" id="GO:0005634">
    <property type="term" value="C:nucleus"/>
    <property type="evidence" value="ECO:0007669"/>
    <property type="project" value="UniProtKB-SubCell"/>
</dbReference>
<dbReference type="EMBL" id="JALJOR010000001">
    <property type="protein sequence ID" value="KAK9830162.1"/>
    <property type="molecule type" value="Genomic_DNA"/>
</dbReference>
<dbReference type="PANTHER" id="PTHR23417:SF16">
    <property type="entry name" value="TRNA (GUANINE-N(7)-)-METHYLTRANSFERASE"/>
    <property type="match status" value="1"/>
</dbReference>
<evidence type="ECO:0000256" key="4">
    <source>
        <dbReference type="ARBA" id="ARBA00022679"/>
    </source>
</evidence>
<evidence type="ECO:0000256" key="2">
    <source>
        <dbReference type="ARBA" id="ARBA00022555"/>
    </source>
</evidence>
<keyword evidence="12" id="KW-1185">Reference proteome</keyword>
<evidence type="ECO:0000256" key="7">
    <source>
        <dbReference type="ARBA" id="ARBA00022884"/>
    </source>
</evidence>
<evidence type="ECO:0000256" key="8">
    <source>
        <dbReference type="ARBA" id="ARBA00023242"/>
    </source>
</evidence>
<keyword evidence="5 9" id="KW-0949">S-adenosyl-L-methionine</keyword>
<dbReference type="SUPFAM" id="SSF53335">
    <property type="entry name" value="S-adenosyl-L-methionine-dependent methyltransferases"/>
    <property type="match status" value="1"/>
</dbReference>
<gene>
    <name evidence="11" type="ORF">WJX72_010063</name>
</gene>
<dbReference type="EC" id="2.1.1.33" evidence="9"/>
<comment type="subcellular location">
    <subcellularLocation>
        <location evidence="9">Nucleus</location>
    </subcellularLocation>
</comment>
<dbReference type="InterPro" id="IPR029063">
    <property type="entry name" value="SAM-dependent_MTases_sf"/>
</dbReference>
<feature type="binding site" evidence="9">
    <location>
        <begin position="136"/>
        <end position="137"/>
    </location>
    <ligand>
        <name>S-adenosyl-L-methionine</name>
        <dbReference type="ChEBI" id="CHEBI:59789"/>
    </ligand>
</feature>
<feature type="binding site" evidence="9">
    <location>
        <position position="113"/>
    </location>
    <ligand>
        <name>S-adenosyl-L-methionine</name>
        <dbReference type="ChEBI" id="CHEBI:59789"/>
    </ligand>
</feature>
<keyword evidence="2 9" id="KW-0820">tRNA-binding</keyword>
<dbReference type="GO" id="GO:0008176">
    <property type="term" value="F:tRNA (guanine(46)-N7)-methyltransferase activity"/>
    <property type="evidence" value="ECO:0007669"/>
    <property type="project" value="UniProtKB-UniRule"/>
</dbReference>
<name>A0AAW1R9W4_9CHLO</name>
<comment type="similarity">
    <text evidence="9">Belongs to the class I-like SAM-binding methyltransferase superfamily. TrmB family.</text>
</comment>
<comment type="pathway">
    <text evidence="9">tRNA modification; N(7)-methylguanine-tRNA biosynthesis.</text>
</comment>
<dbReference type="GO" id="GO:0000049">
    <property type="term" value="F:tRNA binding"/>
    <property type="evidence" value="ECO:0007669"/>
    <property type="project" value="UniProtKB-UniRule"/>
</dbReference>
<comment type="function">
    <text evidence="9">Catalyzes the formation of N(7)-methylguanine at position 46 (m7G46) in tRNA.</text>
</comment>
<organism evidence="11 12">
    <name type="scientific">[Myrmecia] bisecta</name>
    <dbReference type="NCBI Taxonomy" id="41462"/>
    <lineage>
        <taxon>Eukaryota</taxon>
        <taxon>Viridiplantae</taxon>
        <taxon>Chlorophyta</taxon>
        <taxon>core chlorophytes</taxon>
        <taxon>Trebouxiophyceae</taxon>
        <taxon>Trebouxiales</taxon>
        <taxon>Trebouxiaceae</taxon>
        <taxon>Myrmecia</taxon>
    </lineage>
</organism>
<dbReference type="Proteomes" id="UP001489004">
    <property type="component" value="Unassembled WGS sequence"/>
</dbReference>
<comment type="catalytic activity">
    <reaction evidence="1 9">
        <text>guanosine(46) in tRNA + S-adenosyl-L-methionine = N(7)-methylguanosine(46) in tRNA + S-adenosyl-L-homocysteine</text>
        <dbReference type="Rhea" id="RHEA:42708"/>
        <dbReference type="Rhea" id="RHEA-COMP:10188"/>
        <dbReference type="Rhea" id="RHEA-COMP:10189"/>
        <dbReference type="ChEBI" id="CHEBI:57856"/>
        <dbReference type="ChEBI" id="CHEBI:59789"/>
        <dbReference type="ChEBI" id="CHEBI:74269"/>
        <dbReference type="ChEBI" id="CHEBI:74480"/>
        <dbReference type="EC" id="2.1.1.33"/>
    </reaction>
</comment>
<evidence type="ECO:0000313" key="11">
    <source>
        <dbReference type="EMBL" id="KAK9830162.1"/>
    </source>
</evidence>
<dbReference type="InterPro" id="IPR003358">
    <property type="entry name" value="tRNA_(Gua-N-7)_MeTrfase_Trmb"/>
</dbReference>
<feature type="active site" evidence="9">
    <location>
        <position position="192"/>
    </location>
</feature>